<dbReference type="GO" id="GO:0016491">
    <property type="term" value="F:oxidoreductase activity"/>
    <property type="evidence" value="ECO:0007669"/>
    <property type="project" value="InterPro"/>
</dbReference>
<dbReference type="InterPro" id="IPR006657">
    <property type="entry name" value="MoPterin_dinucl-bd_dom"/>
</dbReference>
<evidence type="ECO:0000313" key="6">
    <source>
        <dbReference type="EMBL" id="MBB3982302.1"/>
    </source>
</evidence>
<dbReference type="InterPro" id="IPR006963">
    <property type="entry name" value="Mopterin_OxRdtase_4Fe-4S_dom"/>
</dbReference>
<dbReference type="Gene3D" id="3.40.50.740">
    <property type="match status" value="1"/>
</dbReference>
<dbReference type="Pfam" id="PF04879">
    <property type="entry name" value="Molybdop_Fe4S4"/>
    <property type="match status" value="1"/>
</dbReference>
<gene>
    <name evidence="6" type="ORF">GGR44_001965</name>
</gene>
<dbReference type="SUPFAM" id="SSF50692">
    <property type="entry name" value="ADC-like"/>
    <property type="match status" value="1"/>
</dbReference>
<evidence type="ECO:0000256" key="2">
    <source>
        <dbReference type="ARBA" id="ARBA00022723"/>
    </source>
</evidence>
<dbReference type="Gene3D" id="2.20.25.90">
    <property type="entry name" value="ADC-like domains"/>
    <property type="match status" value="1"/>
</dbReference>
<dbReference type="RefSeq" id="WP_183955382.1">
    <property type="nucleotide sequence ID" value="NZ_JACIEB010000004.1"/>
</dbReference>
<dbReference type="Pfam" id="PF00384">
    <property type="entry name" value="Molybdopterin"/>
    <property type="match status" value="1"/>
</dbReference>
<dbReference type="SMART" id="SM00926">
    <property type="entry name" value="Molybdop_Fe4S4"/>
    <property type="match status" value="1"/>
</dbReference>
<accession>A0A7W6DKK9</accession>
<dbReference type="AlphaFoldDB" id="A0A7W6DKK9"/>
<comment type="caution">
    <text evidence="6">The sequence shown here is derived from an EMBL/GenBank/DDBJ whole genome shotgun (WGS) entry which is preliminary data.</text>
</comment>
<dbReference type="EMBL" id="JACIEB010000004">
    <property type="protein sequence ID" value="MBB3982302.1"/>
    <property type="molecule type" value="Genomic_DNA"/>
</dbReference>
<dbReference type="GO" id="GO:0043546">
    <property type="term" value="F:molybdopterin cofactor binding"/>
    <property type="evidence" value="ECO:0007669"/>
    <property type="project" value="InterPro"/>
</dbReference>
<dbReference type="GO" id="GO:0051536">
    <property type="term" value="F:iron-sulfur cluster binding"/>
    <property type="evidence" value="ECO:0007669"/>
    <property type="project" value="UniProtKB-KW"/>
</dbReference>
<feature type="domain" description="4Fe-4S Mo/W bis-MGD-type" evidence="5">
    <location>
        <begin position="1"/>
        <end position="58"/>
    </location>
</feature>
<dbReference type="PANTHER" id="PTHR43742:SF6">
    <property type="entry name" value="OXIDOREDUCTASE YYAE-RELATED"/>
    <property type="match status" value="1"/>
</dbReference>
<evidence type="ECO:0000256" key="3">
    <source>
        <dbReference type="ARBA" id="ARBA00023004"/>
    </source>
</evidence>
<evidence type="ECO:0000256" key="1">
    <source>
        <dbReference type="ARBA" id="ARBA00010312"/>
    </source>
</evidence>
<comment type="similarity">
    <text evidence="1">Belongs to the prokaryotic molybdopterin-containing oxidoreductase family.</text>
</comment>
<organism evidence="6 7">
    <name type="scientific">Sphingobium fontiphilum</name>
    <dbReference type="NCBI Taxonomy" id="944425"/>
    <lineage>
        <taxon>Bacteria</taxon>
        <taxon>Pseudomonadati</taxon>
        <taxon>Pseudomonadota</taxon>
        <taxon>Alphaproteobacteria</taxon>
        <taxon>Sphingomonadales</taxon>
        <taxon>Sphingomonadaceae</taxon>
        <taxon>Sphingobium</taxon>
    </lineage>
</organism>
<dbReference type="InterPro" id="IPR009010">
    <property type="entry name" value="Asp_de-COase-like_dom_sf"/>
</dbReference>
<dbReference type="InterPro" id="IPR050612">
    <property type="entry name" value="Prok_Mopterin_Oxidored"/>
</dbReference>
<proteinExistence type="inferred from homology"/>
<dbReference type="InterPro" id="IPR006656">
    <property type="entry name" value="Mopterin_OxRdtase"/>
</dbReference>
<dbReference type="Proteomes" id="UP000552757">
    <property type="component" value="Unassembled WGS sequence"/>
</dbReference>
<keyword evidence="2" id="KW-0479">Metal-binding</keyword>
<reference evidence="6 7" key="1">
    <citation type="submission" date="2020-08" db="EMBL/GenBank/DDBJ databases">
        <title>Genomic Encyclopedia of Type Strains, Phase IV (KMG-IV): sequencing the most valuable type-strain genomes for metagenomic binning, comparative biology and taxonomic classification.</title>
        <authorList>
            <person name="Goeker M."/>
        </authorList>
    </citation>
    <scope>NUCLEOTIDE SEQUENCE [LARGE SCALE GENOMIC DNA]</scope>
    <source>
        <strain evidence="6 7">DSM 29348</strain>
    </source>
</reference>
<sequence length="715" mass="77728">MREERTFCRICTAHCGLVVAIDDDGRPVAARGDRDDPHSLGYICSKGASAPQAHTHESRLLHPVKRMADGSFRPIPLDDALNEIAHRLSATVERHGPDALAAYRGTGGFFTTAGLGILQGFLDAFGSHKLYTTLTIDQSCKVVSAYRLGIWPAGLHSFATSDVAMMFGGNPFVSMAQFDARNPAKRMAQAKARGLKVIVIDPRHTETARHADIFLQPLPGHDAAIAAAMIRIILAEGLHDAPFCAENVTGLDALREAVAPFDAFSVAARAGISAEDLIAATRLFAGEGKRGTALSGTGIGMTRHSNLAQHLVDTLNILCGRFVRAGERIDNPGLVMNPGPKAAQVVNLPRPWETGPRSRIGDFGLIGGEMVTGTLADDILRPGDGQVRILFNHGGNPAAAVPDQRKMTEALKSLDLLVSIDPVMSETARLSHYVLPPKLQFERPDIPIYLFEAALFPQQYTRYSAAIAQPPAQAELCDEWRVFYELARRAGRPIDFMGSPLDMDAPPSEDDLIALTLRDAPVTLEELRRHPQGYFHSQETLADPADPATAGRFTLFPQDVAAEMAAMTADFSAEPDRRFPFLLSSRRSRHRMNSIGNTLPDLQRQFRRNHAYMNPDDLRALDLVSGDAVEIMSDHGSILLDAQADDTVRRGVVSVSHGFGGLPDDGGDWRDKGASPNLLISTDRDIQTINAMPRMTAIPVDIRRHVDTAPIPESC</sequence>
<name>A0A7W6DKK9_9SPHN</name>
<dbReference type="SUPFAM" id="SSF53706">
    <property type="entry name" value="Formate dehydrogenase/DMSO reductase, domains 1-3"/>
    <property type="match status" value="1"/>
</dbReference>
<protein>
    <submittedName>
        <fullName evidence="6">Anaerobic selenocysteine-containing dehydrogenase</fullName>
    </submittedName>
</protein>
<dbReference type="PROSITE" id="PS51669">
    <property type="entry name" value="4FE4S_MOW_BIS_MGD"/>
    <property type="match status" value="1"/>
</dbReference>
<dbReference type="Gene3D" id="2.40.40.20">
    <property type="match status" value="1"/>
</dbReference>
<evidence type="ECO:0000259" key="5">
    <source>
        <dbReference type="PROSITE" id="PS51669"/>
    </source>
</evidence>
<keyword evidence="3" id="KW-0408">Iron</keyword>
<keyword evidence="7" id="KW-1185">Reference proteome</keyword>
<dbReference type="Pfam" id="PF01568">
    <property type="entry name" value="Molydop_binding"/>
    <property type="match status" value="1"/>
</dbReference>
<evidence type="ECO:0000313" key="7">
    <source>
        <dbReference type="Proteomes" id="UP000552757"/>
    </source>
</evidence>
<dbReference type="GO" id="GO:0046872">
    <property type="term" value="F:metal ion binding"/>
    <property type="evidence" value="ECO:0007669"/>
    <property type="project" value="UniProtKB-KW"/>
</dbReference>
<keyword evidence="4" id="KW-0411">Iron-sulfur</keyword>
<dbReference type="Gene3D" id="3.40.228.10">
    <property type="entry name" value="Dimethylsulfoxide Reductase, domain 2"/>
    <property type="match status" value="1"/>
</dbReference>
<dbReference type="PANTHER" id="PTHR43742">
    <property type="entry name" value="TRIMETHYLAMINE-N-OXIDE REDUCTASE"/>
    <property type="match status" value="1"/>
</dbReference>
<evidence type="ECO:0000256" key="4">
    <source>
        <dbReference type="ARBA" id="ARBA00023014"/>
    </source>
</evidence>